<dbReference type="AlphaFoldDB" id="A0A6N3F4C9"/>
<keyword evidence="2" id="KW-0240">DNA-directed RNA polymerase</keyword>
<dbReference type="RefSeq" id="WP_100932551.1">
    <property type="nucleotide sequence ID" value="NZ_CACRUA010000028.1"/>
</dbReference>
<dbReference type="EMBL" id="CACRUA010000028">
    <property type="protein sequence ID" value="VYU46865.1"/>
    <property type="molecule type" value="Genomic_DNA"/>
</dbReference>
<organism evidence="2">
    <name type="scientific">Clostridium symbiosum</name>
    <name type="common">Bacteroides symbiosus</name>
    <dbReference type="NCBI Taxonomy" id="1512"/>
    <lineage>
        <taxon>Bacteria</taxon>
        <taxon>Bacillati</taxon>
        <taxon>Bacillota</taxon>
        <taxon>Clostridia</taxon>
        <taxon>Lachnospirales</taxon>
        <taxon>Lachnospiraceae</taxon>
        <taxon>Otoolea</taxon>
    </lineage>
</organism>
<reference evidence="2" key="1">
    <citation type="submission" date="2019-11" db="EMBL/GenBank/DDBJ databases">
        <authorList>
            <person name="Feng L."/>
        </authorList>
    </citation>
    <scope>NUCLEOTIDE SEQUENCE</scope>
    <source>
        <strain evidence="2">CsymbiosumLFYP84</strain>
    </source>
</reference>
<sequence>MNTITYKCPNCDGGLVFDPKSQKFKCEYCLSEFTEGELERLPEEPTEASAGQPESEAAMVLYQCPSCGAEIVTEETTAATFCYYCHNPVVISGKLEGRYRPDYVVPFEMDRNKAEEIFKSWIRRKKYVPKDFYSPKQIEMMEGIYYPYWLYSCKVDGRIDAEGVRRRTTRTGSMEFLETSRYQVERKGLMEVRNVSRNALKKADRRLSENVLPFDMEKLKPFQAGYLSGFKAERRDMEKEEFTEEIETEIRDYAVASLKNSISGYDSINVKNHEEKITSPEWGYTLLPVWVLTYKDKKEDKMYYFAMNGQSGKICGVLPVDYGRLAGLFALVFFPVLIMLLIGGYLI</sequence>
<evidence type="ECO:0000256" key="1">
    <source>
        <dbReference type="SAM" id="Phobius"/>
    </source>
</evidence>
<name>A0A6N3F4C9_CLOSY</name>
<dbReference type="PANTHER" id="PTHR37826:SF3">
    <property type="entry name" value="J DOMAIN-CONTAINING PROTEIN"/>
    <property type="match status" value="1"/>
</dbReference>
<keyword evidence="1" id="KW-1133">Transmembrane helix</keyword>
<dbReference type="PANTHER" id="PTHR37826">
    <property type="entry name" value="FLOTILLIN BAND_7_5 DOMAIN PROTEIN"/>
    <property type="match status" value="1"/>
</dbReference>
<gene>
    <name evidence="2" type="ORF">CSLFYP84_02364</name>
</gene>
<dbReference type="GO" id="GO:0000428">
    <property type="term" value="C:DNA-directed RNA polymerase complex"/>
    <property type="evidence" value="ECO:0007669"/>
    <property type="project" value="UniProtKB-KW"/>
</dbReference>
<protein>
    <submittedName>
        <fullName evidence="2">DNA-directed RNA polymerase subunit P</fullName>
    </submittedName>
</protein>
<dbReference type="Gene3D" id="2.20.28.30">
    <property type="entry name" value="RNA polymerase ii, chain L"/>
    <property type="match status" value="2"/>
</dbReference>
<feature type="transmembrane region" description="Helical" evidence="1">
    <location>
        <begin position="325"/>
        <end position="346"/>
    </location>
</feature>
<proteinExistence type="predicted"/>
<keyword evidence="1" id="KW-0472">Membrane</keyword>
<keyword evidence="1" id="KW-0812">Transmembrane</keyword>
<accession>A0A6N3F4C9</accession>
<keyword evidence="2" id="KW-0804">Transcription</keyword>
<evidence type="ECO:0000313" key="2">
    <source>
        <dbReference type="EMBL" id="VYU46865.1"/>
    </source>
</evidence>